<dbReference type="AlphaFoldDB" id="R0K122"/>
<evidence type="ECO:0000313" key="2">
    <source>
        <dbReference type="Proteomes" id="UP000296049"/>
    </source>
</evidence>
<name>R0K122_ANAPL</name>
<evidence type="ECO:0000313" key="1">
    <source>
        <dbReference type="EMBL" id="EOB03292.1"/>
    </source>
</evidence>
<organism evidence="1 2">
    <name type="scientific">Anas platyrhynchos</name>
    <name type="common">Mallard</name>
    <name type="synonym">Anas boschas</name>
    <dbReference type="NCBI Taxonomy" id="8839"/>
    <lineage>
        <taxon>Eukaryota</taxon>
        <taxon>Metazoa</taxon>
        <taxon>Chordata</taxon>
        <taxon>Craniata</taxon>
        <taxon>Vertebrata</taxon>
        <taxon>Euteleostomi</taxon>
        <taxon>Archelosauria</taxon>
        <taxon>Archosauria</taxon>
        <taxon>Dinosauria</taxon>
        <taxon>Saurischia</taxon>
        <taxon>Theropoda</taxon>
        <taxon>Coelurosauria</taxon>
        <taxon>Aves</taxon>
        <taxon>Neognathae</taxon>
        <taxon>Galloanserae</taxon>
        <taxon>Anseriformes</taxon>
        <taxon>Anatidae</taxon>
        <taxon>Anatinae</taxon>
        <taxon>Anas</taxon>
    </lineage>
</organism>
<dbReference type="EMBL" id="KB742873">
    <property type="protein sequence ID" value="EOB03292.1"/>
    <property type="molecule type" value="Genomic_DNA"/>
</dbReference>
<keyword evidence="2" id="KW-1185">Reference proteome</keyword>
<sequence>MAPPLLIQRHRSAFQSYQQVTSLFQQESCVAHSPHTALALRCHEHPCSWALNWARKIVAIAVTFSGDVCVKV</sequence>
<accession>R0K122</accession>
<gene>
    <name evidence="1" type="ORF">Anapl_00669</name>
</gene>
<dbReference type="Proteomes" id="UP000296049">
    <property type="component" value="Unassembled WGS sequence"/>
</dbReference>
<proteinExistence type="predicted"/>
<protein>
    <submittedName>
        <fullName evidence="1">Uncharacterized protein</fullName>
    </submittedName>
</protein>
<reference evidence="2" key="1">
    <citation type="journal article" date="2013" name="Nat. Genet.">
        <title>The duck genome and transcriptome provide insight into an avian influenza virus reservoir species.</title>
        <authorList>
            <person name="Huang Y."/>
            <person name="Li Y."/>
            <person name="Burt D.W."/>
            <person name="Chen H."/>
            <person name="Zhang Y."/>
            <person name="Qian W."/>
            <person name="Kim H."/>
            <person name="Gan S."/>
            <person name="Zhao Y."/>
            <person name="Li J."/>
            <person name="Yi K."/>
            <person name="Feng H."/>
            <person name="Zhu P."/>
            <person name="Li B."/>
            <person name="Liu Q."/>
            <person name="Fairley S."/>
            <person name="Magor K.E."/>
            <person name="Du Z."/>
            <person name="Hu X."/>
            <person name="Goodman L."/>
            <person name="Tafer H."/>
            <person name="Vignal A."/>
            <person name="Lee T."/>
            <person name="Kim K.W."/>
            <person name="Sheng Z."/>
            <person name="An Y."/>
            <person name="Searle S."/>
            <person name="Herrero J."/>
            <person name="Groenen M.A."/>
            <person name="Crooijmans R.P."/>
            <person name="Faraut T."/>
            <person name="Cai Q."/>
            <person name="Webster R.G."/>
            <person name="Aldridge J.R."/>
            <person name="Warren W.C."/>
            <person name="Bartschat S."/>
            <person name="Kehr S."/>
            <person name="Marz M."/>
            <person name="Stadler P.F."/>
            <person name="Smith J."/>
            <person name="Kraus R.H."/>
            <person name="Zhao Y."/>
            <person name="Ren L."/>
            <person name="Fei J."/>
            <person name="Morisson M."/>
            <person name="Kaiser P."/>
            <person name="Griffin D.K."/>
            <person name="Rao M."/>
            <person name="Pitel F."/>
            <person name="Wang J."/>
            <person name="Li N."/>
        </authorList>
    </citation>
    <scope>NUCLEOTIDE SEQUENCE [LARGE SCALE GENOMIC DNA]</scope>
</reference>